<protein>
    <submittedName>
        <fullName evidence="1">4555_t:CDS:1</fullName>
    </submittedName>
</protein>
<evidence type="ECO:0000313" key="1">
    <source>
        <dbReference type="EMBL" id="CAG8704129.1"/>
    </source>
</evidence>
<comment type="caution">
    <text evidence="1">The sequence shown here is derived from an EMBL/GenBank/DDBJ whole genome shotgun (WGS) entry which is preliminary data.</text>
</comment>
<gene>
    <name evidence="1" type="ORF">AGERDE_LOCUS13656</name>
</gene>
<evidence type="ECO:0000313" key="2">
    <source>
        <dbReference type="Proteomes" id="UP000789831"/>
    </source>
</evidence>
<dbReference type="OrthoDB" id="5330842at2759"/>
<organism evidence="1 2">
    <name type="scientific">Ambispora gerdemannii</name>
    <dbReference type="NCBI Taxonomy" id="144530"/>
    <lineage>
        <taxon>Eukaryota</taxon>
        <taxon>Fungi</taxon>
        <taxon>Fungi incertae sedis</taxon>
        <taxon>Mucoromycota</taxon>
        <taxon>Glomeromycotina</taxon>
        <taxon>Glomeromycetes</taxon>
        <taxon>Archaeosporales</taxon>
        <taxon>Ambisporaceae</taxon>
        <taxon>Ambispora</taxon>
    </lineage>
</organism>
<accession>A0A9N9N5X5</accession>
<keyword evidence="2" id="KW-1185">Reference proteome</keyword>
<feature type="non-terminal residue" evidence="1">
    <location>
        <position position="1"/>
    </location>
</feature>
<dbReference type="AlphaFoldDB" id="A0A9N9N5X5"/>
<reference evidence="1" key="1">
    <citation type="submission" date="2021-06" db="EMBL/GenBank/DDBJ databases">
        <authorList>
            <person name="Kallberg Y."/>
            <person name="Tangrot J."/>
            <person name="Rosling A."/>
        </authorList>
    </citation>
    <scope>NUCLEOTIDE SEQUENCE</scope>
    <source>
        <strain evidence="1">MT106</strain>
    </source>
</reference>
<proteinExistence type="predicted"/>
<dbReference type="Proteomes" id="UP000789831">
    <property type="component" value="Unassembled WGS sequence"/>
</dbReference>
<dbReference type="EMBL" id="CAJVPL010019083">
    <property type="protein sequence ID" value="CAG8704129.1"/>
    <property type="molecule type" value="Genomic_DNA"/>
</dbReference>
<sequence length="80" mass="9842">WRDFQETFEEGGLEVYQSRSLMEIPHQLEIETVEEHNRLKMNELFERARNRYYNFVDQGDIEEVKKFIEHLEEVLKPILE</sequence>
<name>A0A9N9N5X5_9GLOM</name>